<reference evidence="2" key="1">
    <citation type="submission" date="2019-11" db="UniProtKB">
        <authorList>
            <consortium name="WormBaseParasite"/>
        </authorList>
    </citation>
    <scope>IDENTIFICATION</scope>
</reference>
<sequence length="186" mass="20939">MHKVERTGSQENEVSEQLELPAQVLKMSEIIFKKIDEESRGTIPIRCLPQALRLLDQAPTESDLKTIAANNKSDSNDGTGQISFKTFSQILRQTYLPRDDHFNKLFNAFAELDEKDKGTLSADYLESLLLTKGDVLTKKQIKVIMKESKTGADGLFAYMGFTARLIDGYSKLSRTTKTENQKATKE</sequence>
<keyword evidence="1" id="KW-0677">Repeat</keyword>
<protein>
    <submittedName>
        <fullName evidence="2">EF-hand domain-containing protein</fullName>
    </submittedName>
</protein>
<dbReference type="GO" id="GO:0016460">
    <property type="term" value="C:myosin II complex"/>
    <property type="evidence" value="ECO:0007669"/>
    <property type="project" value="TreeGrafter"/>
</dbReference>
<dbReference type="FunFam" id="1.10.238.10:FF:000178">
    <property type="entry name" value="Calmodulin-2 A"/>
    <property type="match status" value="1"/>
</dbReference>
<dbReference type="AlphaFoldDB" id="A0A5K3FID7"/>
<dbReference type="Gene3D" id="1.10.238.10">
    <property type="entry name" value="EF-hand"/>
    <property type="match status" value="2"/>
</dbReference>
<dbReference type="PANTHER" id="PTHR23048:SF0">
    <property type="entry name" value="CALMODULIN LIKE 3"/>
    <property type="match status" value="1"/>
</dbReference>
<proteinExistence type="predicted"/>
<name>A0A5K3FID7_MESCO</name>
<accession>A0A5K3FID7</accession>
<dbReference type="WBParaSite" id="MCU_007630-RC">
    <property type="protein sequence ID" value="MCU_007630-RC"/>
    <property type="gene ID" value="MCU_007630"/>
</dbReference>
<dbReference type="InterPro" id="IPR050230">
    <property type="entry name" value="CALM/Myosin/TropC-like"/>
</dbReference>
<dbReference type="SUPFAM" id="SSF47473">
    <property type="entry name" value="EF-hand"/>
    <property type="match status" value="1"/>
</dbReference>
<evidence type="ECO:0000313" key="2">
    <source>
        <dbReference type="WBParaSite" id="MCU_007630-RC"/>
    </source>
</evidence>
<dbReference type="PANTHER" id="PTHR23048">
    <property type="entry name" value="MYOSIN LIGHT CHAIN 1, 3"/>
    <property type="match status" value="1"/>
</dbReference>
<organism evidence="2">
    <name type="scientific">Mesocestoides corti</name>
    <name type="common">Flatworm</name>
    <dbReference type="NCBI Taxonomy" id="53468"/>
    <lineage>
        <taxon>Eukaryota</taxon>
        <taxon>Metazoa</taxon>
        <taxon>Spiralia</taxon>
        <taxon>Lophotrochozoa</taxon>
        <taxon>Platyhelminthes</taxon>
        <taxon>Cestoda</taxon>
        <taxon>Eucestoda</taxon>
        <taxon>Cyclophyllidea</taxon>
        <taxon>Mesocestoididae</taxon>
        <taxon>Mesocestoides</taxon>
    </lineage>
</organism>
<dbReference type="InterPro" id="IPR011992">
    <property type="entry name" value="EF-hand-dom_pair"/>
</dbReference>
<evidence type="ECO:0000256" key="1">
    <source>
        <dbReference type="ARBA" id="ARBA00022737"/>
    </source>
</evidence>